<protein>
    <submittedName>
        <fullName evidence="2">7, 8-dihydropterin-6-methyl-4-(Beta-D-ribofuranosyl)-aminobenzene-5'-phosphate synthase</fullName>
        <ecNumber evidence="2">2.5.1.105</ecNumber>
    </submittedName>
</protein>
<evidence type="ECO:0000313" key="3">
    <source>
        <dbReference type="Proteomes" id="UP000634805"/>
    </source>
</evidence>
<name>A0A811T7F9_9EURY</name>
<proteinExistence type="predicted"/>
<dbReference type="CDD" id="cd07713">
    <property type="entry name" value="DHPS-like_MBL-fold"/>
    <property type="match status" value="1"/>
</dbReference>
<dbReference type="Gene3D" id="3.60.15.10">
    <property type="entry name" value="Ribonuclease Z/Hydroxyacylglutathione hydrolase-like"/>
    <property type="match status" value="2"/>
</dbReference>
<dbReference type="GO" id="GO:0102041">
    <property type="term" value="F:7,8-dihydropterin-6-yl-methyl-4-(beta-D-ribofuranosyl)aminobenzene 5'-phosphate synthase"/>
    <property type="evidence" value="ECO:0007669"/>
    <property type="project" value="UniProtKB-EC"/>
</dbReference>
<feature type="domain" description="Metallo-beta-lactamase" evidence="1">
    <location>
        <begin position="20"/>
        <end position="184"/>
    </location>
</feature>
<dbReference type="Pfam" id="PF00753">
    <property type="entry name" value="Lactamase_B"/>
    <property type="match status" value="1"/>
</dbReference>
<dbReference type="SMART" id="SM00849">
    <property type="entry name" value="Lactamase_B"/>
    <property type="match status" value="1"/>
</dbReference>
<dbReference type="EC" id="2.5.1.105" evidence="2"/>
<dbReference type="InterPro" id="IPR041712">
    <property type="entry name" value="DHPS-like_MBL-fold"/>
</dbReference>
<comment type="caution">
    <text evidence="2">The sequence shown here is derived from an EMBL/GenBank/DDBJ whole genome shotgun (WGS) entry which is preliminary data.</text>
</comment>
<dbReference type="PANTHER" id="PTHR13754">
    <property type="entry name" value="METALLO-BETA-LACTAMASE SUPERFAMILY PROTEIN"/>
    <property type="match status" value="1"/>
</dbReference>
<dbReference type="InterPro" id="IPR036866">
    <property type="entry name" value="RibonucZ/Hydroxyglut_hydro"/>
</dbReference>
<dbReference type="PANTHER" id="PTHR13754:SF13">
    <property type="entry name" value="METALLO-BETA-LACTAMASE SUPERFAMILY PROTEIN (AFU_ORTHOLOGUE AFUA_3G07630)"/>
    <property type="match status" value="1"/>
</dbReference>
<dbReference type="Proteomes" id="UP000634805">
    <property type="component" value="Unassembled WGS sequence"/>
</dbReference>
<dbReference type="InterPro" id="IPR052926">
    <property type="entry name" value="Metallo-beta-lactamase_dom"/>
</dbReference>
<keyword evidence="2" id="KW-0808">Transferase</keyword>
<dbReference type="EMBL" id="CAJHIS010000002">
    <property type="protein sequence ID" value="CAD6491409.1"/>
    <property type="molecule type" value="Genomic_DNA"/>
</dbReference>
<reference evidence="2" key="1">
    <citation type="submission" date="2020-10" db="EMBL/GenBank/DDBJ databases">
        <authorList>
            <person name="Hahn C.J."/>
            <person name="Laso-Perez R."/>
            <person name="Vulcano F."/>
            <person name="Vaziourakis K.-M."/>
            <person name="Stokke R."/>
            <person name="Steen I.H."/>
            <person name="Teske A."/>
            <person name="Boetius A."/>
            <person name="Liebeke M."/>
            <person name="Amann R."/>
            <person name="Knittel K."/>
        </authorList>
    </citation>
    <scope>NUCLEOTIDE SEQUENCE</scope>
    <source>
        <strain evidence="2">Gfbio:e3339647-f889-4370-9287-4fb5cb688e4c:AG392D22_GoMArc1</strain>
    </source>
</reference>
<dbReference type="SUPFAM" id="SSF56281">
    <property type="entry name" value="Metallo-hydrolase/oxidoreductase"/>
    <property type="match status" value="1"/>
</dbReference>
<evidence type="ECO:0000313" key="2">
    <source>
        <dbReference type="EMBL" id="CAD6491409.1"/>
    </source>
</evidence>
<dbReference type="InterPro" id="IPR001279">
    <property type="entry name" value="Metallo-B-lactamas"/>
</dbReference>
<gene>
    <name evidence="2" type="ORF">EMLJLAPB_00139</name>
</gene>
<evidence type="ECO:0000259" key="1">
    <source>
        <dbReference type="SMART" id="SM00849"/>
    </source>
</evidence>
<sequence>MKITIIYDNNVYTEGLKSDWGFSCLVEVYGKKILFDTGAEGSILLDNMKKLNIDPSIIEEIFISHSHWDHTGGLSDFLAVNPVKVYIPASFSKPQSAGEVVKVKEPLKIHENIFSTGELGGIEQSLVVKTEQGVVVIAGCSHPGVREILEKASHFGRVYALIGGLHAFKEFNLLRDLALICPTHCTQFKSEIESLYPDKCVKGGAGKVIQI</sequence>
<accession>A0A811T7F9</accession>
<dbReference type="AlphaFoldDB" id="A0A811T7F9"/>
<organism evidence="2 3">
    <name type="scientific">Candidatus Argoarchaeum ethanivorans</name>
    <dbReference type="NCBI Taxonomy" id="2608793"/>
    <lineage>
        <taxon>Archaea</taxon>
        <taxon>Methanobacteriati</taxon>
        <taxon>Methanobacteriota</taxon>
        <taxon>Stenosarchaea group</taxon>
        <taxon>Methanomicrobia</taxon>
        <taxon>Methanosarcinales</taxon>
        <taxon>Methanosarcinales incertae sedis</taxon>
        <taxon>GOM Arc I cluster</taxon>
        <taxon>Candidatus Argoarchaeum</taxon>
    </lineage>
</organism>